<dbReference type="InParanoid" id="A0A0C2WRW7"/>
<evidence type="ECO:0000256" key="3">
    <source>
        <dbReference type="ARBA" id="ARBA00023242"/>
    </source>
</evidence>
<dbReference type="Pfam" id="PF02671">
    <property type="entry name" value="PAH"/>
    <property type="match status" value="1"/>
</dbReference>
<dbReference type="HOGENOM" id="CLU_2003328_0_0_1"/>
<reference evidence="5 6" key="1">
    <citation type="submission" date="2014-04" db="EMBL/GenBank/DDBJ databases">
        <title>Evolutionary Origins and Diversification of the Mycorrhizal Mutualists.</title>
        <authorList>
            <consortium name="DOE Joint Genome Institute"/>
            <consortium name="Mycorrhizal Genomics Consortium"/>
            <person name="Kohler A."/>
            <person name="Kuo A."/>
            <person name="Nagy L.G."/>
            <person name="Floudas D."/>
            <person name="Copeland A."/>
            <person name="Barry K.W."/>
            <person name="Cichocki N."/>
            <person name="Veneault-Fourrey C."/>
            <person name="LaButti K."/>
            <person name="Lindquist E.A."/>
            <person name="Lipzen A."/>
            <person name="Lundell T."/>
            <person name="Morin E."/>
            <person name="Murat C."/>
            <person name="Riley R."/>
            <person name="Ohm R."/>
            <person name="Sun H."/>
            <person name="Tunlid A."/>
            <person name="Henrissat B."/>
            <person name="Grigoriev I.V."/>
            <person name="Hibbett D.S."/>
            <person name="Martin F."/>
        </authorList>
    </citation>
    <scope>NUCLEOTIDE SEQUENCE [LARGE SCALE GENOMIC DNA]</scope>
    <source>
        <strain evidence="5 6">Koide BX008</strain>
    </source>
</reference>
<comment type="subcellular location">
    <subcellularLocation>
        <location evidence="1 4">Nucleus</location>
    </subcellularLocation>
</comment>
<gene>
    <name evidence="5" type="ORF">M378DRAFT_169908</name>
</gene>
<dbReference type="InterPro" id="IPR003822">
    <property type="entry name" value="PAH"/>
</dbReference>
<evidence type="ECO:0000256" key="4">
    <source>
        <dbReference type="PROSITE-ProRule" id="PRU00810"/>
    </source>
</evidence>
<dbReference type="EMBL" id="KN818324">
    <property type="protein sequence ID" value="KIL59028.1"/>
    <property type="molecule type" value="Genomic_DNA"/>
</dbReference>
<dbReference type="Proteomes" id="UP000054549">
    <property type="component" value="Unassembled WGS sequence"/>
</dbReference>
<keyword evidence="3 4" id="KW-0539">Nucleus</keyword>
<name>A0A0C2WRW7_AMAMK</name>
<sequence>MRALSVSQTVSDISTKAQFYDKPETYHHFLDIMNEFRDGVVDTPGVIQRVSRLFHGNPNLIPGFNTFLPVGYRRQLSYIGDVQKISNVDDGYKHFNNPSHRKAIGPRLMSSRENHFCQLSLIGC</sequence>
<dbReference type="InterPro" id="IPR039774">
    <property type="entry name" value="Sin3-like"/>
</dbReference>
<dbReference type="GO" id="GO:0000118">
    <property type="term" value="C:histone deacetylase complex"/>
    <property type="evidence" value="ECO:0007669"/>
    <property type="project" value="TreeGrafter"/>
</dbReference>
<keyword evidence="6" id="KW-1185">Reference proteome</keyword>
<dbReference type="PANTHER" id="PTHR12346:SF0">
    <property type="entry name" value="SIN3A, ISOFORM G"/>
    <property type="match status" value="1"/>
</dbReference>
<keyword evidence="2" id="KW-0678">Repressor</keyword>
<dbReference type="PROSITE" id="PS51477">
    <property type="entry name" value="PAH"/>
    <property type="match status" value="1"/>
</dbReference>
<dbReference type="FunFam" id="1.20.1160.11:FF:000001">
    <property type="entry name" value="Paired amphipathic helix protein Sin3"/>
    <property type="match status" value="1"/>
</dbReference>
<evidence type="ECO:0000256" key="1">
    <source>
        <dbReference type="ARBA" id="ARBA00004123"/>
    </source>
</evidence>
<organism evidence="5 6">
    <name type="scientific">Amanita muscaria (strain Koide BX008)</name>
    <dbReference type="NCBI Taxonomy" id="946122"/>
    <lineage>
        <taxon>Eukaryota</taxon>
        <taxon>Fungi</taxon>
        <taxon>Dikarya</taxon>
        <taxon>Basidiomycota</taxon>
        <taxon>Agaricomycotina</taxon>
        <taxon>Agaricomycetes</taxon>
        <taxon>Agaricomycetidae</taxon>
        <taxon>Agaricales</taxon>
        <taxon>Pluteineae</taxon>
        <taxon>Amanitaceae</taxon>
        <taxon>Amanita</taxon>
    </lineage>
</organism>
<dbReference type="OrthoDB" id="10265969at2759"/>
<protein>
    <recommendedName>
        <fullName evidence="7">PAH2 domain-containing protein</fullName>
    </recommendedName>
</protein>
<dbReference type="GO" id="GO:0000122">
    <property type="term" value="P:negative regulation of transcription by RNA polymerase II"/>
    <property type="evidence" value="ECO:0007669"/>
    <property type="project" value="TreeGrafter"/>
</dbReference>
<dbReference type="GO" id="GO:0000785">
    <property type="term" value="C:chromatin"/>
    <property type="evidence" value="ECO:0007669"/>
    <property type="project" value="TreeGrafter"/>
</dbReference>
<evidence type="ECO:0000313" key="5">
    <source>
        <dbReference type="EMBL" id="KIL59028.1"/>
    </source>
</evidence>
<dbReference type="STRING" id="946122.A0A0C2WRW7"/>
<dbReference type="AlphaFoldDB" id="A0A0C2WRW7"/>
<evidence type="ECO:0000313" key="6">
    <source>
        <dbReference type="Proteomes" id="UP000054549"/>
    </source>
</evidence>
<proteinExistence type="predicted"/>
<dbReference type="InterPro" id="IPR036600">
    <property type="entry name" value="PAH_sf"/>
</dbReference>
<dbReference type="GO" id="GO:0003714">
    <property type="term" value="F:transcription corepressor activity"/>
    <property type="evidence" value="ECO:0007669"/>
    <property type="project" value="InterPro"/>
</dbReference>
<dbReference type="Gene3D" id="1.20.1160.11">
    <property type="entry name" value="Paired amphipathic helix"/>
    <property type="match status" value="1"/>
</dbReference>
<dbReference type="SUPFAM" id="SSF47762">
    <property type="entry name" value="PAH2 domain"/>
    <property type="match status" value="1"/>
</dbReference>
<accession>A0A0C2WRW7</accession>
<evidence type="ECO:0008006" key="7">
    <source>
        <dbReference type="Google" id="ProtNLM"/>
    </source>
</evidence>
<dbReference type="PANTHER" id="PTHR12346">
    <property type="entry name" value="SIN3B-RELATED"/>
    <property type="match status" value="1"/>
</dbReference>
<evidence type="ECO:0000256" key="2">
    <source>
        <dbReference type="ARBA" id="ARBA00022491"/>
    </source>
</evidence>